<protein>
    <recommendedName>
        <fullName evidence="9">Anti-silencing function protein 1</fullName>
    </recommendedName>
</protein>
<evidence type="ECO:0000256" key="2">
    <source>
        <dbReference type="ARBA" id="ARBA00006051"/>
    </source>
</evidence>
<dbReference type="OrthoDB" id="29755at2759"/>
<keyword evidence="3" id="KW-0805">Transcription regulation</keyword>
<reference evidence="7" key="1">
    <citation type="journal article" date="2022" name="Proc. Natl. Acad. Sci. U.S.A.">
        <title>Life cycle and functional genomics of the unicellular red alga Galdieria for elucidating algal and plant evolution and industrial use.</title>
        <authorList>
            <person name="Hirooka S."/>
            <person name="Itabashi T."/>
            <person name="Ichinose T.M."/>
            <person name="Onuma R."/>
            <person name="Fujiwara T."/>
            <person name="Yamashita S."/>
            <person name="Jong L.W."/>
            <person name="Tomita R."/>
            <person name="Iwane A.H."/>
            <person name="Miyagishima S.Y."/>
        </authorList>
    </citation>
    <scope>NUCLEOTIDE SEQUENCE</scope>
    <source>
        <strain evidence="7">NBRC 102759</strain>
    </source>
</reference>
<proteinExistence type="inferred from homology"/>
<comment type="similarity">
    <text evidence="2">Belongs to the ASF1 family.</text>
</comment>
<evidence type="ECO:0000313" key="7">
    <source>
        <dbReference type="EMBL" id="GJQ13762.1"/>
    </source>
</evidence>
<evidence type="ECO:0000256" key="5">
    <source>
        <dbReference type="ARBA" id="ARBA00023186"/>
    </source>
</evidence>
<gene>
    <name evidence="7" type="ORF">GpartN1_g5553.t1</name>
</gene>
<evidence type="ECO:0008006" key="9">
    <source>
        <dbReference type="Google" id="ProtNLM"/>
    </source>
</evidence>
<dbReference type="EMBL" id="BQMJ01000047">
    <property type="protein sequence ID" value="GJQ13762.1"/>
    <property type="molecule type" value="Genomic_DNA"/>
</dbReference>
<dbReference type="GO" id="GO:0000785">
    <property type="term" value="C:chromatin"/>
    <property type="evidence" value="ECO:0007669"/>
    <property type="project" value="TreeGrafter"/>
</dbReference>
<reference evidence="7" key="2">
    <citation type="submission" date="2022-01" db="EMBL/GenBank/DDBJ databases">
        <authorList>
            <person name="Hirooka S."/>
            <person name="Miyagishima S.Y."/>
        </authorList>
    </citation>
    <scope>NUCLEOTIDE SEQUENCE</scope>
    <source>
        <strain evidence="7">NBRC 102759</strain>
    </source>
</reference>
<dbReference type="PANTHER" id="PTHR12040:SF0">
    <property type="entry name" value="HISTONE CHAPERONE ASF1"/>
    <property type="match status" value="1"/>
</dbReference>
<sequence length="200" mass="23059">MSAVEVLQVDVLNNPGFFGDPFRFEITYEVREALQQDIEWKVIYVGCAKDESLDQVLDEVLLPADTVGRFQFTLEVVAPNPDKIPIDDLLGITAVLITCSYRDQEFIRIGYYLNNEYEEAEMNENPPSPPILESIRRHIFAEEPRVTHFLHSFDSNDSYLDENSSHSMVNSYSNLLDTVEETQHSKLKHSDMQSSRMNMF</sequence>
<dbReference type="SUPFAM" id="SSF101546">
    <property type="entry name" value="ASF1-like"/>
    <property type="match status" value="1"/>
</dbReference>
<dbReference type="InterPro" id="IPR006818">
    <property type="entry name" value="ASF1-like"/>
</dbReference>
<comment type="caution">
    <text evidence="7">The sequence shown here is derived from an EMBL/GenBank/DDBJ whole genome shotgun (WGS) entry which is preliminary data.</text>
</comment>
<comment type="subcellular location">
    <subcellularLocation>
        <location evidence="1">Nucleus</location>
    </subcellularLocation>
</comment>
<evidence type="ECO:0000256" key="6">
    <source>
        <dbReference type="ARBA" id="ARBA00023242"/>
    </source>
</evidence>
<evidence type="ECO:0000256" key="1">
    <source>
        <dbReference type="ARBA" id="ARBA00004123"/>
    </source>
</evidence>
<accession>A0A9C7USK7</accession>
<keyword evidence="4" id="KW-0804">Transcription</keyword>
<keyword evidence="5" id="KW-0143">Chaperone</keyword>
<dbReference type="Pfam" id="PF04729">
    <property type="entry name" value="ASF1_hist_chap"/>
    <property type="match status" value="1"/>
</dbReference>
<dbReference type="PANTHER" id="PTHR12040">
    <property type="entry name" value="ANTI-SILENCING PROTEIN 1"/>
    <property type="match status" value="1"/>
</dbReference>
<organism evidence="7 8">
    <name type="scientific">Galdieria partita</name>
    <dbReference type="NCBI Taxonomy" id="83374"/>
    <lineage>
        <taxon>Eukaryota</taxon>
        <taxon>Rhodophyta</taxon>
        <taxon>Bangiophyceae</taxon>
        <taxon>Galdieriales</taxon>
        <taxon>Galdieriaceae</taxon>
        <taxon>Galdieria</taxon>
    </lineage>
</organism>
<evidence type="ECO:0000256" key="4">
    <source>
        <dbReference type="ARBA" id="ARBA00023163"/>
    </source>
</evidence>
<dbReference type="Gene3D" id="2.60.40.1490">
    <property type="entry name" value="Histone chaperone ASF1-like"/>
    <property type="match status" value="1"/>
</dbReference>
<dbReference type="Proteomes" id="UP001061958">
    <property type="component" value="Unassembled WGS sequence"/>
</dbReference>
<dbReference type="AlphaFoldDB" id="A0A9C7USK7"/>
<name>A0A9C7USK7_9RHOD</name>
<keyword evidence="8" id="KW-1185">Reference proteome</keyword>
<dbReference type="GO" id="GO:0006335">
    <property type="term" value="P:DNA replication-dependent chromatin assembly"/>
    <property type="evidence" value="ECO:0007669"/>
    <property type="project" value="TreeGrafter"/>
</dbReference>
<dbReference type="GO" id="GO:0005634">
    <property type="term" value="C:nucleus"/>
    <property type="evidence" value="ECO:0007669"/>
    <property type="project" value="UniProtKB-SubCell"/>
</dbReference>
<keyword evidence="6" id="KW-0539">Nucleus</keyword>
<evidence type="ECO:0000313" key="8">
    <source>
        <dbReference type="Proteomes" id="UP001061958"/>
    </source>
</evidence>
<evidence type="ECO:0000256" key="3">
    <source>
        <dbReference type="ARBA" id="ARBA00023015"/>
    </source>
</evidence>
<dbReference type="InterPro" id="IPR036747">
    <property type="entry name" value="ASF1-like_sf"/>
</dbReference>
<dbReference type="GO" id="GO:0042393">
    <property type="term" value="F:histone binding"/>
    <property type="evidence" value="ECO:0007669"/>
    <property type="project" value="TreeGrafter"/>
</dbReference>